<dbReference type="AlphaFoldDB" id="A0A915JWH2"/>
<protein>
    <submittedName>
        <fullName evidence="2">Uncharacterized protein</fullName>
    </submittedName>
</protein>
<name>A0A915JWH2_ROMCU</name>
<keyword evidence="1" id="KW-1185">Reference proteome</keyword>
<evidence type="ECO:0000313" key="2">
    <source>
        <dbReference type="WBParaSite" id="nRc.2.0.1.t30671-RA"/>
    </source>
</evidence>
<reference evidence="2" key="1">
    <citation type="submission" date="2022-11" db="UniProtKB">
        <authorList>
            <consortium name="WormBaseParasite"/>
        </authorList>
    </citation>
    <scope>IDENTIFICATION</scope>
</reference>
<dbReference type="WBParaSite" id="nRc.2.0.1.t30671-RA">
    <property type="protein sequence ID" value="nRc.2.0.1.t30671-RA"/>
    <property type="gene ID" value="nRc.2.0.1.g30671"/>
</dbReference>
<proteinExistence type="predicted"/>
<evidence type="ECO:0000313" key="1">
    <source>
        <dbReference type="Proteomes" id="UP000887565"/>
    </source>
</evidence>
<organism evidence="1 2">
    <name type="scientific">Romanomermis culicivorax</name>
    <name type="common">Nematode worm</name>
    <dbReference type="NCBI Taxonomy" id="13658"/>
    <lineage>
        <taxon>Eukaryota</taxon>
        <taxon>Metazoa</taxon>
        <taxon>Ecdysozoa</taxon>
        <taxon>Nematoda</taxon>
        <taxon>Enoplea</taxon>
        <taxon>Dorylaimia</taxon>
        <taxon>Mermithida</taxon>
        <taxon>Mermithoidea</taxon>
        <taxon>Mermithidae</taxon>
        <taxon>Romanomermis</taxon>
    </lineage>
</organism>
<dbReference type="Proteomes" id="UP000887565">
    <property type="component" value="Unplaced"/>
</dbReference>
<sequence length="264" mass="29434">QTYNNGTNLLNQASQNWTGQLNSSSWNSSYQIMSPSTNFTNVWINQQQPHIGLNTTNGMQVLQQELQVNNLSNNISESKIPISNISMIQVQTSSLMKNISKFCHPQQSVAMNKIDLDTSLNGVSIKVLLNALCSSNNQLNEKIFKGQFWNSTNVLSQSQNLSMNSSMTIGKKTDAQDIQRNENQLAGTIKMLGSEIQVNSPNFNIKSRFLDQQALNNNNRSEMGVLEQDTVASKNKDSQNHEFNISINGMTKLNQGPDSVHHQV</sequence>
<accession>A0A915JWH2</accession>